<dbReference type="Gene3D" id="3.40.1800.10">
    <property type="entry name" value="His-Me finger endonucleases"/>
    <property type="match status" value="1"/>
</dbReference>
<dbReference type="Proteomes" id="UP001152795">
    <property type="component" value="Unassembled WGS sequence"/>
</dbReference>
<name>A0A6S7JVD0_PARCT</name>
<evidence type="ECO:0000256" key="1">
    <source>
        <dbReference type="ARBA" id="ARBA00022723"/>
    </source>
</evidence>
<keyword evidence="1" id="KW-0479">Metal-binding</keyword>
<dbReference type="InterPro" id="IPR038563">
    <property type="entry name" value="Endonuclease_7_sf"/>
</dbReference>
<keyword evidence="3" id="KW-0862">Zinc</keyword>
<comment type="caution">
    <text evidence="4">The sequence shown here is derived from an EMBL/GenBank/DDBJ whole genome shotgun (WGS) entry which is preliminary data.</text>
</comment>
<dbReference type="SUPFAM" id="SSF57667">
    <property type="entry name" value="beta-beta-alpha zinc fingers"/>
    <property type="match status" value="1"/>
</dbReference>
<dbReference type="Gene3D" id="3.30.160.60">
    <property type="entry name" value="Classic Zinc Finger"/>
    <property type="match status" value="1"/>
</dbReference>
<sequence length="529" mass="61241">MRSLIRHTRATHLGKTFKCQECDKSFTRMDALIRHGQQHRQLIIHKCDKCLKEFYRRHKLVDHRVVCDGNTLKRKSDDVVDTTSEAKWSKVDETTVHSPNHIGHGYGDDDPCNLTSAFEENLKKIELEPRNDQKHDMSQFLRGKTKPILTHLLKELEMKKGLKWFISVKARFVKPKVDGEDLFSEPHFRSLCTTTVNAHDMEKQLQEACSKILDSLAIYQKEGSGWILDEILHLDLNLAKYTPLKGSSYIPLPKKLKTKKAIINIKNSDNKCFMWSILAGIHEAPLHSHPERTHHYQEFQDELNFEDIEFPITIDKIGKFERQNSISVNVFGYEDVPFVIYADFESITAKMDSVSPNPTKSSTEKYHHHQPCGFSYVVVSQAEKYNKPPVVYRGEDVVGKFLECLETEQQYIDEKVSFIEPMRIEREEEQMFQNAINCHICGFELGADRVRDHCHLTGKYRGAAHNECNLNYSFTGRIPIILHNVRGYDSHLIMQGLGKLKNKEINCIPNNTEKYISFSIDKLDFIDSL</sequence>
<dbReference type="SUPFAM" id="SSF54060">
    <property type="entry name" value="His-Me finger endonucleases"/>
    <property type="match status" value="1"/>
</dbReference>
<keyword evidence="5" id="KW-1185">Reference proteome</keyword>
<dbReference type="InterPro" id="IPR013087">
    <property type="entry name" value="Znf_C2H2_type"/>
</dbReference>
<dbReference type="PROSITE" id="PS50157">
    <property type="entry name" value="ZINC_FINGER_C2H2_2"/>
    <property type="match status" value="1"/>
</dbReference>
<evidence type="ECO:0000256" key="2">
    <source>
        <dbReference type="ARBA" id="ARBA00022771"/>
    </source>
</evidence>
<protein>
    <submittedName>
        <fullName evidence="4">Gastrula zinc finger</fullName>
    </submittedName>
</protein>
<dbReference type="EMBL" id="CACRXK020022411">
    <property type="protein sequence ID" value="CAB4036785.1"/>
    <property type="molecule type" value="Genomic_DNA"/>
</dbReference>
<evidence type="ECO:0000313" key="5">
    <source>
        <dbReference type="Proteomes" id="UP001152795"/>
    </source>
</evidence>
<dbReference type="AlphaFoldDB" id="A0A6S7JVD0"/>
<gene>
    <name evidence="4" type="ORF">PACLA_8A076671</name>
</gene>
<dbReference type="OrthoDB" id="5983120at2759"/>
<dbReference type="InterPro" id="IPR044925">
    <property type="entry name" value="His-Me_finger_sf"/>
</dbReference>
<dbReference type="PANTHER" id="PTHR31511:SF12">
    <property type="entry name" value="RHO TERMINATION FACTOR N-TERMINAL DOMAIN-CONTAINING PROTEIN"/>
    <property type="match status" value="1"/>
</dbReference>
<dbReference type="PANTHER" id="PTHR31511">
    <property type="entry name" value="PROTEIN CBG23764"/>
    <property type="match status" value="1"/>
</dbReference>
<organism evidence="4 5">
    <name type="scientific">Paramuricea clavata</name>
    <name type="common">Red gorgonian</name>
    <name type="synonym">Violescent sea-whip</name>
    <dbReference type="NCBI Taxonomy" id="317549"/>
    <lineage>
        <taxon>Eukaryota</taxon>
        <taxon>Metazoa</taxon>
        <taxon>Cnidaria</taxon>
        <taxon>Anthozoa</taxon>
        <taxon>Octocorallia</taxon>
        <taxon>Malacalcyonacea</taxon>
        <taxon>Plexauridae</taxon>
        <taxon>Paramuricea</taxon>
    </lineage>
</organism>
<evidence type="ECO:0000256" key="3">
    <source>
        <dbReference type="ARBA" id="ARBA00022833"/>
    </source>
</evidence>
<reference evidence="4" key="1">
    <citation type="submission" date="2020-04" db="EMBL/GenBank/DDBJ databases">
        <authorList>
            <person name="Alioto T."/>
            <person name="Alioto T."/>
            <person name="Gomez Garrido J."/>
        </authorList>
    </citation>
    <scope>NUCLEOTIDE SEQUENCE</scope>
    <source>
        <strain evidence="4">A484AB</strain>
    </source>
</reference>
<dbReference type="InterPro" id="IPR036236">
    <property type="entry name" value="Znf_C2H2_sf"/>
</dbReference>
<dbReference type="PROSITE" id="PS00028">
    <property type="entry name" value="ZINC_FINGER_C2H2_1"/>
    <property type="match status" value="1"/>
</dbReference>
<dbReference type="GO" id="GO:0008270">
    <property type="term" value="F:zinc ion binding"/>
    <property type="evidence" value="ECO:0007669"/>
    <property type="project" value="UniProtKB-KW"/>
</dbReference>
<dbReference type="FunFam" id="3.30.160.60:FF:000065">
    <property type="entry name" value="B-cell CLL/lymphoma 6, member B"/>
    <property type="match status" value="1"/>
</dbReference>
<dbReference type="SMART" id="SM00355">
    <property type="entry name" value="ZnF_C2H2"/>
    <property type="match status" value="2"/>
</dbReference>
<proteinExistence type="predicted"/>
<evidence type="ECO:0000313" key="4">
    <source>
        <dbReference type="EMBL" id="CAB4036785.1"/>
    </source>
</evidence>
<keyword evidence="2" id="KW-0863">Zinc-finger</keyword>
<accession>A0A6S7JVD0</accession>